<dbReference type="Gene3D" id="2.40.160.120">
    <property type="match status" value="1"/>
</dbReference>
<dbReference type="Pfam" id="PF01237">
    <property type="entry name" value="Oxysterol_BP"/>
    <property type="match status" value="1"/>
</dbReference>
<name>L8WH30_THACA</name>
<sequence length="847" mass="92922">MTAPIKPRTESLLDPLGTSPSLLLIQYDISSPFSPILEQTVKDLITRQRGVSQVQIIFVSFLLSPGHYITNIGSPLLHVLDYSAIILGYSDKSIPDLSSVVTARLSSIPKGPVALIIDSADTILIDTGSHANTVQTLAKLFGTITQHSSSSRLILPVSSRSPLLPSLVSTAFQVRVPRPQTSPIHTLIHLVLHSPALLSHLVHQYHLALPPVNTVPEPATSRFWSVFTPVAGRNTGEQLVMGVGTQGSAGPSDSHDLLANRDSNSGVVEVRTRSRAGGQKGVRIILRPWRFDHERDRIAWSGWNDIHGLRAYDPRDQDSVGIAPAIDNLSFNLQLSDAQQQARASVPLPYTNEGKAPTGDSEIIYIPDQADDFDDDDPDDDFFLYVKLSHHGPRIVCTCAGESHVAYLSAEDDPMNTGGTHALAPTSNNHHHPQLKSSRSYVCPSRCRSRCSTSPEGNLVSIVARYASQGIVQYTDHICTCAAYRTSFVKSLASFTGDLSSLTAPPFILSPVSLTEFPAYWSERPELFSAIADGKTELDRAKAVLKWFISTLKSQYTSRNETMGSEKKPLNPVLGELFYGHWPDKNGRGKQTIVVEQVSHHPPITAYYLANEAKGLALQGHNAQKTTFSSGAIIVRQVGHAVLTLKLPSGSIEKYLITLPKLRIDGIWYGSPYIELTDTSYIASSTGYVSTIKYEGKGYFSGKAHSFKATLAAPDSSTIETYEGQWDSQSHAKSNKNIAFTDVSGPKEEVSVGPLEEMNEWETRKLWKAVAKGIREGDFAAASEDKSRIENEQRQRRKDEAAAGTPWQLKHFVHVENDEDYEKLGKAFNANPPTEDVYVYQHNGPAL</sequence>
<dbReference type="Gene3D" id="6.10.250.1430">
    <property type="match status" value="1"/>
</dbReference>
<reference evidence="4 5" key="1">
    <citation type="journal article" date="2013" name="Nat. Commun.">
        <title>The evolution and pathogenic mechanisms of the rice sheath blight pathogen.</title>
        <authorList>
            <person name="Zheng A."/>
            <person name="Lin R."/>
            <person name="Xu L."/>
            <person name="Qin P."/>
            <person name="Tang C."/>
            <person name="Ai P."/>
            <person name="Zhang D."/>
            <person name="Liu Y."/>
            <person name="Sun Z."/>
            <person name="Feng H."/>
            <person name="Wang Y."/>
            <person name="Chen Y."/>
            <person name="Liang X."/>
            <person name="Fu R."/>
            <person name="Li Q."/>
            <person name="Zhang J."/>
            <person name="Yu X."/>
            <person name="Xie Z."/>
            <person name="Ding L."/>
            <person name="Guan P."/>
            <person name="Tang J."/>
            <person name="Liang Y."/>
            <person name="Wang S."/>
            <person name="Deng Q."/>
            <person name="Li S."/>
            <person name="Zhu J."/>
            <person name="Wang L."/>
            <person name="Liu H."/>
            <person name="Li P."/>
        </authorList>
    </citation>
    <scope>NUCLEOTIDE SEQUENCE [LARGE SCALE GENOMIC DNA]</scope>
    <source>
        <strain evidence="5">AG-1 IA</strain>
    </source>
</reference>
<dbReference type="SUPFAM" id="SSF144000">
    <property type="entry name" value="Oxysterol-binding protein-like"/>
    <property type="match status" value="1"/>
</dbReference>
<dbReference type="HOGENOM" id="CLU_336551_0_0_1"/>
<dbReference type="GO" id="GO:0016020">
    <property type="term" value="C:membrane"/>
    <property type="evidence" value="ECO:0007669"/>
    <property type="project" value="TreeGrafter"/>
</dbReference>
<gene>
    <name evidence="4" type="ORF">AG1IA_08455</name>
</gene>
<dbReference type="PROSITE" id="PS01013">
    <property type="entry name" value="OSBP"/>
    <property type="match status" value="1"/>
</dbReference>
<dbReference type="Gene3D" id="3.30.70.3490">
    <property type="match status" value="1"/>
</dbReference>
<organism evidence="4 5">
    <name type="scientific">Thanatephorus cucumeris (strain AG1-IA)</name>
    <name type="common">Rice sheath blight fungus</name>
    <name type="synonym">Rhizoctonia solani</name>
    <dbReference type="NCBI Taxonomy" id="983506"/>
    <lineage>
        <taxon>Eukaryota</taxon>
        <taxon>Fungi</taxon>
        <taxon>Dikarya</taxon>
        <taxon>Basidiomycota</taxon>
        <taxon>Agaricomycotina</taxon>
        <taxon>Agaricomycetes</taxon>
        <taxon>Cantharellales</taxon>
        <taxon>Ceratobasidiaceae</taxon>
        <taxon>Rhizoctonia</taxon>
        <taxon>Rhizoctonia solani AG-1</taxon>
    </lineage>
</organism>
<dbReference type="InterPro" id="IPR037239">
    <property type="entry name" value="OSBP_sf"/>
</dbReference>
<dbReference type="GO" id="GO:0005829">
    <property type="term" value="C:cytosol"/>
    <property type="evidence" value="ECO:0007669"/>
    <property type="project" value="TreeGrafter"/>
</dbReference>
<evidence type="ECO:0000256" key="2">
    <source>
        <dbReference type="RuleBase" id="RU003844"/>
    </source>
</evidence>
<feature type="compositionally biased region" description="Basic and acidic residues" evidence="3">
    <location>
        <begin position="782"/>
        <end position="801"/>
    </location>
</feature>
<dbReference type="PANTHER" id="PTHR10972">
    <property type="entry name" value="OXYSTEROL-BINDING PROTEIN-RELATED"/>
    <property type="match status" value="1"/>
</dbReference>
<evidence type="ECO:0000313" key="4">
    <source>
        <dbReference type="EMBL" id="ELU37506.1"/>
    </source>
</evidence>
<dbReference type="STRING" id="983506.L8WH30"/>
<accession>L8WH30</accession>
<dbReference type="UniPathway" id="UPA00988"/>
<feature type="region of interest" description="Disordered" evidence="3">
    <location>
        <begin position="418"/>
        <end position="437"/>
    </location>
</feature>
<dbReference type="InterPro" id="IPR018494">
    <property type="entry name" value="Oxysterol-bd_CS"/>
</dbReference>
<comment type="caution">
    <text evidence="4">The sequence shown here is derived from an EMBL/GenBank/DDBJ whole genome shotgun (WGS) entry which is preliminary data.</text>
</comment>
<dbReference type="OrthoDB" id="14833at2759"/>
<dbReference type="Gene3D" id="1.10.287.2720">
    <property type="match status" value="1"/>
</dbReference>
<dbReference type="GO" id="GO:0120009">
    <property type="term" value="P:intermembrane lipid transfer"/>
    <property type="evidence" value="ECO:0007669"/>
    <property type="project" value="UniProtKB-ARBA"/>
</dbReference>
<dbReference type="Proteomes" id="UP000011668">
    <property type="component" value="Unassembled WGS sequence"/>
</dbReference>
<comment type="similarity">
    <text evidence="1 2">Belongs to the OSBP family.</text>
</comment>
<proteinExistence type="inferred from homology"/>
<dbReference type="GO" id="GO:0008142">
    <property type="term" value="F:oxysterol binding"/>
    <property type="evidence" value="ECO:0007669"/>
    <property type="project" value="TreeGrafter"/>
</dbReference>
<feature type="region of interest" description="Disordered" evidence="3">
    <location>
        <begin position="782"/>
        <end position="805"/>
    </location>
</feature>
<dbReference type="FunFam" id="2.40.160.120:FF:000010">
    <property type="entry name" value="Oxysterol-binding protein homolog 4"/>
    <property type="match status" value="1"/>
</dbReference>
<evidence type="ECO:0000256" key="1">
    <source>
        <dbReference type="ARBA" id="ARBA00008842"/>
    </source>
</evidence>
<protein>
    <submittedName>
        <fullName evidence="4">Oxysterol binding protein</fullName>
    </submittedName>
</protein>
<dbReference type="InterPro" id="IPR000648">
    <property type="entry name" value="Oxysterol-bd"/>
</dbReference>
<dbReference type="PANTHER" id="PTHR10972:SF184">
    <property type="entry name" value="OXYSTEROL-BINDING PROTEIN HOMOLOG 4-RELATED"/>
    <property type="match status" value="1"/>
</dbReference>
<evidence type="ECO:0000313" key="5">
    <source>
        <dbReference type="Proteomes" id="UP000011668"/>
    </source>
</evidence>
<keyword evidence="5" id="KW-1185">Reference proteome</keyword>
<evidence type="ECO:0000256" key="3">
    <source>
        <dbReference type="SAM" id="MobiDB-lite"/>
    </source>
</evidence>
<dbReference type="AlphaFoldDB" id="L8WH30"/>
<dbReference type="EMBL" id="AFRT01002593">
    <property type="protein sequence ID" value="ELU37506.1"/>
    <property type="molecule type" value="Genomic_DNA"/>
</dbReference>